<dbReference type="KEGG" id="ahg:AHOG_25730"/>
<evidence type="ECO:0000313" key="2">
    <source>
        <dbReference type="Proteomes" id="UP000204221"/>
    </source>
</evidence>
<sequence>MRSVWCRRPSAFRFPTHLTPTEQRWCAAEAKFGVGGVLASLPVLWVNHPARNADAAYKPLQLVTALRCGLMVPDTLVTNRPESVLRFAAGRETVTKGLASPSVFEEGEWRTMFTRRLGEADLRDLRGVETTAHQFQRRVVKAREVRLIVVGEQILAVGIDTDSARGHIDWRSDYAASRYELLDPPASVAEGVLRYCGALGLAFGAFDFVIQPDGEWIFLECDPGGQYGWLESVVSLPVTDALADLLALEPA</sequence>
<reference evidence="1 2" key="1">
    <citation type="submission" date="2017-07" db="EMBL/GenBank/DDBJ databases">
        <title>Complete genome sequence of Actinoalloteichus hoggarensis DSM 45943, type strain of Actinoalloteichus hoggarensis.</title>
        <authorList>
            <person name="Ruckert C."/>
            <person name="Nouioui I."/>
            <person name="Willmese J."/>
            <person name="van Wezel G."/>
            <person name="Klenk H.-P."/>
            <person name="Kalinowski J."/>
            <person name="Zotchev S.B."/>
        </authorList>
    </citation>
    <scope>NUCLEOTIDE SEQUENCE [LARGE SCALE GENOMIC DNA]</scope>
    <source>
        <strain evidence="1 2">DSM 45943</strain>
    </source>
</reference>
<name>A0A221WAN1_9PSEU</name>
<keyword evidence="2" id="KW-1185">Reference proteome</keyword>
<accession>A0A221WAN1</accession>
<dbReference type="GO" id="GO:0009432">
    <property type="term" value="P:SOS response"/>
    <property type="evidence" value="ECO:0007669"/>
    <property type="project" value="TreeGrafter"/>
</dbReference>
<proteinExistence type="predicted"/>
<protein>
    <submittedName>
        <fullName evidence="1">Uncharacterized protein</fullName>
    </submittedName>
</protein>
<dbReference type="GO" id="GO:0005737">
    <property type="term" value="C:cytoplasm"/>
    <property type="evidence" value="ECO:0007669"/>
    <property type="project" value="TreeGrafter"/>
</dbReference>
<dbReference type="PANTHER" id="PTHR21621">
    <property type="entry name" value="RIBOSOMAL PROTEIN S6 MODIFICATION PROTEIN"/>
    <property type="match status" value="1"/>
</dbReference>
<dbReference type="SUPFAM" id="SSF56059">
    <property type="entry name" value="Glutathione synthetase ATP-binding domain-like"/>
    <property type="match status" value="1"/>
</dbReference>
<dbReference type="AlphaFoldDB" id="A0A221WAN1"/>
<evidence type="ECO:0000313" key="1">
    <source>
        <dbReference type="EMBL" id="ASO22751.1"/>
    </source>
</evidence>
<dbReference type="Proteomes" id="UP000204221">
    <property type="component" value="Chromosome"/>
</dbReference>
<organism evidence="1 2">
    <name type="scientific">Actinoalloteichus hoggarensis</name>
    <dbReference type="NCBI Taxonomy" id="1470176"/>
    <lineage>
        <taxon>Bacteria</taxon>
        <taxon>Bacillati</taxon>
        <taxon>Actinomycetota</taxon>
        <taxon>Actinomycetes</taxon>
        <taxon>Pseudonocardiales</taxon>
        <taxon>Pseudonocardiaceae</taxon>
        <taxon>Actinoalloteichus</taxon>
    </lineage>
</organism>
<dbReference type="PANTHER" id="PTHR21621:SF0">
    <property type="entry name" value="BETA-CITRYLGLUTAMATE SYNTHASE B-RELATED"/>
    <property type="match status" value="1"/>
</dbReference>
<dbReference type="Gene3D" id="3.30.470.20">
    <property type="entry name" value="ATP-grasp fold, B domain"/>
    <property type="match status" value="1"/>
</dbReference>
<dbReference type="GO" id="GO:0018169">
    <property type="term" value="F:ribosomal S6-glutamic acid ligase activity"/>
    <property type="evidence" value="ECO:0007669"/>
    <property type="project" value="TreeGrafter"/>
</dbReference>
<gene>
    <name evidence="1" type="ORF">AHOG_25730</name>
</gene>
<dbReference type="EMBL" id="CP022521">
    <property type="protein sequence ID" value="ASO22751.1"/>
    <property type="molecule type" value="Genomic_DNA"/>
</dbReference>